<keyword evidence="7" id="KW-1185">Reference proteome</keyword>
<evidence type="ECO:0000256" key="2">
    <source>
        <dbReference type="ARBA" id="ARBA00022448"/>
    </source>
</evidence>
<name>A0A3E3K428_9FIRM</name>
<comment type="caution">
    <text evidence="6">The sequence shown here is derived from an EMBL/GenBank/DDBJ whole genome shotgun (WGS) entry which is preliminary data.</text>
</comment>
<dbReference type="OrthoDB" id="9809205at2"/>
<comment type="similarity">
    <text evidence="1">Belongs to the ABC transporter superfamily.</text>
</comment>
<keyword evidence="4 6" id="KW-0067">ATP-binding</keyword>
<dbReference type="GO" id="GO:0005524">
    <property type="term" value="F:ATP binding"/>
    <property type="evidence" value="ECO:0007669"/>
    <property type="project" value="UniProtKB-KW"/>
</dbReference>
<gene>
    <name evidence="6" type="ORF">DW016_03950</name>
</gene>
<dbReference type="SMART" id="SM00382">
    <property type="entry name" value="AAA"/>
    <property type="match status" value="1"/>
</dbReference>
<dbReference type="InterPro" id="IPR003439">
    <property type="entry name" value="ABC_transporter-like_ATP-bd"/>
</dbReference>
<sequence length="304" mass="33829">MEYLLSTDCLTKKFKRQTAIDNISLHIRQGEIYGLIGKNGAGKTTFLKMISGLSKPTSGDITFFGYHGAERNKVISRIGVLIEAPGLYPDMSAYDNLKLKCICVGLHRPGYIENILSIVGLENVGKKKVGHFSLGMKQRLGIGMALVGEPDVLVLDEPINGLDPEGIAEVREILLRLNKEKGLTIIISSHILEELSKIATNYAIIDKGQLVKELSREELEATCREHIEIKMDHPDLALPVLDALGFKDYRVADENTIHIFERLNESGKITMELSRKNIYIHSISVTNESIEDYFLRLTGGVDHA</sequence>
<evidence type="ECO:0000256" key="3">
    <source>
        <dbReference type="ARBA" id="ARBA00022741"/>
    </source>
</evidence>
<dbReference type="PANTHER" id="PTHR43335:SF8">
    <property type="entry name" value="ABC TRANSPORTER, ATP-BINDING PROTEIN"/>
    <property type="match status" value="1"/>
</dbReference>
<protein>
    <submittedName>
        <fullName evidence="6">ATP-binding cassette domain-containing protein</fullName>
    </submittedName>
</protein>
<reference evidence="6 7" key="1">
    <citation type="submission" date="2018-08" db="EMBL/GenBank/DDBJ databases">
        <title>A genome reference for cultivated species of the human gut microbiota.</title>
        <authorList>
            <person name="Zou Y."/>
            <person name="Xue W."/>
            <person name="Luo G."/>
        </authorList>
    </citation>
    <scope>NUCLEOTIDE SEQUENCE [LARGE SCALE GENOMIC DNA]</scope>
    <source>
        <strain evidence="6 7">AF37-2AT</strain>
    </source>
</reference>
<dbReference type="AlphaFoldDB" id="A0A3E3K428"/>
<dbReference type="Proteomes" id="UP000261080">
    <property type="component" value="Unassembled WGS sequence"/>
</dbReference>
<dbReference type="SUPFAM" id="SSF52540">
    <property type="entry name" value="P-loop containing nucleoside triphosphate hydrolases"/>
    <property type="match status" value="1"/>
</dbReference>
<evidence type="ECO:0000256" key="4">
    <source>
        <dbReference type="ARBA" id="ARBA00022840"/>
    </source>
</evidence>
<accession>A0A3E3K428</accession>
<evidence type="ECO:0000313" key="7">
    <source>
        <dbReference type="Proteomes" id="UP000261080"/>
    </source>
</evidence>
<proteinExistence type="inferred from homology"/>
<dbReference type="Pfam" id="PF00005">
    <property type="entry name" value="ABC_tran"/>
    <property type="match status" value="1"/>
</dbReference>
<evidence type="ECO:0000313" key="6">
    <source>
        <dbReference type="EMBL" id="RGE88694.1"/>
    </source>
</evidence>
<keyword evidence="3" id="KW-0547">Nucleotide-binding</keyword>
<dbReference type="EMBL" id="QVLX01000002">
    <property type="protein sequence ID" value="RGE88694.1"/>
    <property type="molecule type" value="Genomic_DNA"/>
</dbReference>
<keyword evidence="2" id="KW-0813">Transport</keyword>
<dbReference type="InterPro" id="IPR003593">
    <property type="entry name" value="AAA+_ATPase"/>
</dbReference>
<organism evidence="6 7">
    <name type="scientific">Sellimonas intestinalis</name>
    <dbReference type="NCBI Taxonomy" id="1653434"/>
    <lineage>
        <taxon>Bacteria</taxon>
        <taxon>Bacillati</taxon>
        <taxon>Bacillota</taxon>
        <taxon>Clostridia</taxon>
        <taxon>Lachnospirales</taxon>
        <taxon>Lachnospiraceae</taxon>
        <taxon>Sellimonas</taxon>
    </lineage>
</organism>
<dbReference type="PROSITE" id="PS50893">
    <property type="entry name" value="ABC_TRANSPORTER_2"/>
    <property type="match status" value="1"/>
</dbReference>
<evidence type="ECO:0000259" key="5">
    <source>
        <dbReference type="PROSITE" id="PS50893"/>
    </source>
</evidence>
<feature type="domain" description="ABC transporter" evidence="5">
    <location>
        <begin position="5"/>
        <end position="232"/>
    </location>
</feature>
<dbReference type="InterPro" id="IPR027417">
    <property type="entry name" value="P-loop_NTPase"/>
</dbReference>
<dbReference type="RefSeq" id="WP_117493283.1">
    <property type="nucleotide sequence ID" value="NZ_QVLX01000002.1"/>
</dbReference>
<dbReference type="GO" id="GO:0016887">
    <property type="term" value="F:ATP hydrolysis activity"/>
    <property type="evidence" value="ECO:0007669"/>
    <property type="project" value="InterPro"/>
</dbReference>
<dbReference type="PANTHER" id="PTHR43335">
    <property type="entry name" value="ABC TRANSPORTER, ATP-BINDING PROTEIN"/>
    <property type="match status" value="1"/>
</dbReference>
<dbReference type="Gene3D" id="3.40.50.300">
    <property type="entry name" value="P-loop containing nucleotide triphosphate hydrolases"/>
    <property type="match status" value="1"/>
</dbReference>
<dbReference type="InterPro" id="IPR017871">
    <property type="entry name" value="ABC_transporter-like_CS"/>
</dbReference>
<dbReference type="PROSITE" id="PS00211">
    <property type="entry name" value="ABC_TRANSPORTER_1"/>
    <property type="match status" value="1"/>
</dbReference>
<evidence type="ECO:0000256" key="1">
    <source>
        <dbReference type="ARBA" id="ARBA00005417"/>
    </source>
</evidence>